<accession>A2DC79</accession>
<dbReference type="VEuPathDB" id="TrichDB:TVAG_457560"/>
<feature type="domain" description="HYDIN/VesB/CFA65-like Ig-like" evidence="8">
    <location>
        <begin position="836"/>
        <end position="921"/>
    </location>
</feature>
<dbReference type="NCBIfam" id="NF012200">
    <property type="entry name" value="choice_anch_D"/>
    <property type="match status" value="1"/>
</dbReference>
<evidence type="ECO:0000256" key="3">
    <source>
        <dbReference type="ARBA" id="ARBA00022490"/>
    </source>
</evidence>
<dbReference type="InterPro" id="IPR053879">
    <property type="entry name" value="HYDIN_VesB_CFA65-like_Ig"/>
</dbReference>
<dbReference type="InterPro" id="IPR027417">
    <property type="entry name" value="P-loop_NTPase"/>
</dbReference>
<comment type="subcellular location">
    <subcellularLocation>
        <location evidence="1">Cell projection</location>
        <location evidence="1">Cilium</location>
    </subcellularLocation>
    <subcellularLocation>
        <location evidence="2">Cytoplasm</location>
    </subcellularLocation>
</comment>
<dbReference type="SUPFAM" id="SSF52540">
    <property type="entry name" value="P-loop containing nucleoside triphosphate hydrolases"/>
    <property type="match status" value="1"/>
</dbReference>
<organism evidence="9 10">
    <name type="scientific">Trichomonas vaginalis (strain ATCC PRA-98 / G3)</name>
    <dbReference type="NCBI Taxonomy" id="412133"/>
    <lineage>
        <taxon>Eukaryota</taxon>
        <taxon>Metamonada</taxon>
        <taxon>Parabasalia</taxon>
        <taxon>Trichomonadida</taxon>
        <taxon>Trichomonadidae</taxon>
        <taxon>Trichomonas</taxon>
    </lineage>
</organism>
<keyword evidence="10" id="KW-1185">Reference proteome</keyword>
<dbReference type="Proteomes" id="UP000001542">
    <property type="component" value="Unassembled WGS sequence"/>
</dbReference>
<feature type="coiled-coil region" evidence="6">
    <location>
        <begin position="1433"/>
        <end position="1467"/>
    </location>
</feature>
<keyword evidence="3" id="KW-0963">Cytoplasm</keyword>
<keyword evidence="5" id="KW-0966">Cell projection</keyword>
<dbReference type="PANTHER" id="PTHR23053:SF0">
    <property type="entry name" value="HYDROCEPHALUS-INDUCING PROTEIN HOMOLOG"/>
    <property type="match status" value="1"/>
</dbReference>
<feature type="region of interest" description="Disordered" evidence="7">
    <location>
        <begin position="2556"/>
        <end position="2577"/>
    </location>
</feature>
<dbReference type="KEGG" id="tva:5467674"/>
<dbReference type="InterPro" id="IPR013783">
    <property type="entry name" value="Ig-like_fold"/>
</dbReference>
<dbReference type="OrthoDB" id="442692at2759"/>
<dbReference type="Gene3D" id="2.60.40.10">
    <property type="entry name" value="Immunoglobulins"/>
    <property type="match status" value="20"/>
</dbReference>
<evidence type="ECO:0000256" key="5">
    <source>
        <dbReference type="ARBA" id="ARBA00023273"/>
    </source>
</evidence>
<sequence>MLEYDIDDPLSRPEYIKSLLFRSENFSIEPIRGELFPGRSQLMVFMFHPKEIGKISQYAYLTNARDNTRYPLLLTGQCLPPSAKFGVQVINCGHISLDSILEYQVFLHNTGDSDGLFELIENTNEFNIKFSPTSGRIPIGASIPINILLTADKVGKFNEEFKYKIDGSVYEEYPSITLYGRIVGPSFEIKTKSIDFEEVSCGFLHSKTFDIQNTSDIPLDYTIKFDSDYEINSREIQITPPGGTVAPRGTQTIKVDFIPSGLHAYRGNINVLSKNMDKMYTIPLSGVSRVPNIRLEKDRIDLGDVFINFPYSINIVLKNNSKLSGKFDVLENNDMTFGFNVKNSRPSGIIQSYSTIEIPLQMTATQLGEMSFTKLIRIYGSDNPPLSFTVTFKCIGPTYKISQDFIDFGRIPILKKITRVFTIENTALIPMEYKLSIEKNTDVFSLDTNSGKIPPKEKQNIVISAFLDDGIKFDTEIQVCLSMTIPFVVKVAAVGVGISLIPNINLENVEIENAFAGQKVSYPFIVSNKGRIPKELKWTIPKFEKQEELSYSLEPSEVVIEPYSDQTFTIYLDCENPNLIEFSAFCQLILRKKKVDLFRPKFKIEFEKVLVEIKNKIMNYKFDYDYKNEVKNNNLKPSKSLLPQIPQKNSIKNTSHLPLKMLLKPPHPFILSNDSFVLQPEETADFDVIFDTSFKTNFVSENIDRNLQIYFEDNPQKYFIKLKARMNFPNLAIEEKEIDFGHISIGAEKNLQIKVHNKSEIAAEYEWQIAGNESLAFDVYPLRSSVNKNEEETVNFVFFGAGNDSQTFSATAICHVKGGPDYTLSLKGSTAKISYEIDTTTIDFGDVNFTDYLQSSVMVYNEGDIDISFDTVIPSKTKFNFIKVEPKKFSVKPNDKLKLKVSIWPGIPQQFKEHFTLITPNLTEIQINLIANCLYQHNNIIFNDMILNENRDEELSLLVEQSEEILSKPKNNSEEYRQKRQKCHIGRGKIESKPLFTFDIDFGDVVLHDLIQKSLFIENDSIFKSNFVIFEDEESIFTISPKNVSGIPPNAKTEIKIEFDPAHLKEIINGNVTFQYKIMTSDFLYYIMNVKINLISPKLIFSQNIINFQQTIVGQERIMTLQLRNMNKVPINFVIGDGISQTVLKQKDVFMISSNCGEIKEQSYTNIDITFSPKQGKEYSYQFPVFIKFSNEENFIFCNGTGNLLKLSFFPPIADFEQIMPFSDITTMQVLLTNPSNHPIEVFSRQFDANIITDQITRMKTGTPLTKSRNRMQNSQTNILFDNTQTQKVCLIVHGPSNSGKTLICQKLSEKYGNIPIIRLKDIKNQNFDNYFDVFQESIKDFDFFIIDGLDCFDEREETLQFLTQMTKVSKNDEVFKNLFHELKNKANLPIFEENMKKLLDILKGFYVYLIVLDPSTDLLKHRFDSLLHEQSVEQMRIELNEKMNLINMTEEEYEKLTDEEKNDIDRRRKELRNQKIVAEPQTKSKVSSARRSKKKTSQKSAQNVPVKSPKSSQIFVDSPFYYDIYLFRYSFHIISDMIQSPENGCVVFDPTIINCEKIEDHVNNILVIKNESKIEDEVDKIFKYFPGLTELKTFLFQKSIPPPRLIVPVTDDIPNSDDQPLFFNIATDSNDENVFGNCTDRWKIEAGESCPIMIQFYGQNVGFYEDKLTFSISGYKSEVFTLSLKANVLYPEIERDFANIFGDVTDKLTTKMKLQYVKSLNSFFFGYNILQKEKMLKSDGSKVKKYLNITNKSVFVTTVNAVLMKPAPKGVWSIDTNTFDIDPGESCSICVTFSPIQIGTFENVIGIYIRDNPEPLFLPIFATCLVPALKFSCNSLDFDKIITNQVSQREIMIQNDENVAAYWRIKGGNTLGKIFTIAPLEGFLNPNTKSKISLQFSSPKQILFKKSISIEIMDKTKLRTFDTKNINIIAEAYDVNFAIEYQENSSSLDFGIMKVGQSKTVSLVMKTLGKYPILYKFMLDNSKEFLQNMKLSSMNGGVQPNKNQEIQFTFTATKMKKFNQTKGISVLINDTLTGSEIALVQIPFSAQSVYSSFEISPKNEIDFQTIPIMKSNTKTFTIKNIGFFEFSFVLNNINQQQREIEQKANKKVVKEPKGNSGSKRHLNKMPTSLIVSETTVITPCFGIIKPNETQEFTVEVKPNKIQKVTETFLIQISDINPKFVDGITFNLTSNSISSSLVCDDYEQIFKTINICSSKDPIQNTNSWFYDQKILHFMPTLVNSKNETEFLVINNSLVSCDVDVSIKNENKKESDIFIVSEKQITLEGNESKLVKIAFEPKTIGSFQANLTATAKNSLYPPISFKLEAISEIPSIDVHIKTDEGISQDDIQPFDCFLISFKSEKVIVLNNDGNLAATVLVSLSPSPDFILSTEYNKITVKPHSEFFLPIVFHPQKPRKSTVVVTLNLMENPEFEKKITFYGEGVFEPVYVQGNTLTKQGGPTLIFNDTTVGKPAKVDFLIKNVSNDCYRFSFNHDNDFTFSPRVGHIHPNTSKKVTCTFIADRVVSFKNKTISCQRTKINLQDNSSDWDDSKTVMKYVKRSQLDPNNQAPTPPAISSSRSTASVRKSIIMKSDEEKSLDDDYVVVEDIEPEPPYTVVRERTSDMQVVISAAADSISYLLHEDLVDFPTTMIYETKVQQFAFENTCNIGFNYFWRFKSLDTLMQNPDKRRILPFVINPPSGYLKPKEKIVFDVTFSPIIDDEFTASFICDIDNLKTEPPKLFVCGVSKRPIVHINFEQSDYLTSNRRTSDQIINVPENIRVLEIVSNAKGNKSVKTFEMINTTDTPYEVYWECVKDTSNNSIKCTTPQSFISSGKRFFCTFEFTPKSHQTVESLWSFSIPAYDLKAEILIVGRVFNSAKN</sequence>
<evidence type="ECO:0000256" key="6">
    <source>
        <dbReference type="SAM" id="Coils"/>
    </source>
</evidence>
<dbReference type="InParanoid" id="A2DC79"/>
<reference evidence="9" key="1">
    <citation type="submission" date="2006-10" db="EMBL/GenBank/DDBJ databases">
        <authorList>
            <person name="Amadeo P."/>
            <person name="Zhao Q."/>
            <person name="Wortman J."/>
            <person name="Fraser-Liggett C."/>
            <person name="Carlton J."/>
        </authorList>
    </citation>
    <scope>NUCLEOTIDE SEQUENCE</scope>
    <source>
        <strain evidence="9">G3</strain>
    </source>
</reference>
<protein>
    <recommendedName>
        <fullName evidence="8">HYDIN/VesB/CFA65-like Ig-like domain-containing protein</fullName>
    </recommendedName>
</protein>
<dbReference type="GO" id="GO:0005930">
    <property type="term" value="C:axoneme"/>
    <property type="evidence" value="ECO:0000318"/>
    <property type="project" value="GO_Central"/>
</dbReference>
<proteinExistence type="predicted"/>
<feature type="region of interest" description="Disordered" evidence="7">
    <location>
        <begin position="1471"/>
        <end position="1506"/>
    </location>
</feature>
<reference evidence="9" key="2">
    <citation type="journal article" date="2007" name="Science">
        <title>Draft genome sequence of the sexually transmitted pathogen Trichomonas vaginalis.</title>
        <authorList>
            <person name="Carlton J.M."/>
            <person name="Hirt R.P."/>
            <person name="Silva J.C."/>
            <person name="Delcher A.L."/>
            <person name="Schatz M."/>
            <person name="Zhao Q."/>
            <person name="Wortman J.R."/>
            <person name="Bidwell S.L."/>
            <person name="Alsmark U.C.M."/>
            <person name="Besteiro S."/>
            <person name="Sicheritz-Ponten T."/>
            <person name="Noel C.J."/>
            <person name="Dacks J.B."/>
            <person name="Foster P.G."/>
            <person name="Simillion C."/>
            <person name="Van de Peer Y."/>
            <person name="Miranda-Saavedra D."/>
            <person name="Barton G.J."/>
            <person name="Westrop G.D."/>
            <person name="Mueller S."/>
            <person name="Dessi D."/>
            <person name="Fiori P.L."/>
            <person name="Ren Q."/>
            <person name="Paulsen I."/>
            <person name="Zhang H."/>
            <person name="Bastida-Corcuera F.D."/>
            <person name="Simoes-Barbosa A."/>
            <person name="Brown M.T."/>
            <person name="Hayes R.D."/>
            <person name="Mukherjee M."/>
            <person name="Okumura C.Y."/>
            <person name="Schneider R."/>
            <person name="Smith A.J."/>
            <person name="Vanacova S."/>
            <person name="Villalvazo M."/>
            <person name="Haas B.J."/>
            <person name="Pertea M."/>
            <person name="Feldblyum T.V."/>
            <person name="Utterback T.R."/>
            <person name="Shu C.L."/>
            <person name="Osoegawa K."/>
            <person name="de Jong P.J."/>
            <person name="Hrdy I."/>
            <person name="Horvathova L."/>
            <person name="Zubacova Z."/>
            <person name="Dolezal P."/>
            <person name="Malik S.B."/>
            <person name="Logsdon J.M. Jr."/>
            <person name="Henze K."/>
            <person name="Gupta A."/>
            <person name="Wang C.C."/>
            <person name="Dunne R.L."/>
            <person name="Upcroft J.A."/>
            <person name="Upcroft P."/>
            <person name="White O."/>
            <person name="Salzberg S.L."/>
            <person name="Tang P."/>
            <person name="Chiu C.-H."/>
            <person name="Lee Y.-S."/>
            <person name="Embley T.M."/>
            <person name="Coombs G.H."/>
            <person name="Mottram J.C."/>
            <person name="Tachezy J."/>
            <person name="Fraser-Liggett C.M."/>
            <person name="Johnson P.J."/>
        </authorList>
    </citation>
    <scope>NUCLEOTIDE SEQUENCE [LARGE SCALE GENOMIC DNA]</scope>
    <source>
        <strain evidence="9">G3</strain>
    </source>
</reference>
<feature type="compositionally biased region" description="Basic and acidic residues" evidence="7">
    <location>
        <begin position="2104"/>
        <end position="2114"/>
    </location>
</feature>
<dbReference type="RefSeq" id="XP_001583106.1">
    <property type="nucleotide sequence ID" value="XM_001583056.1"/>
</dbReference>
<dbReference type="InterPro" id="IPR033305">
    <property type="entry name" value="Hydin-like"/>
</dbReference>
<dbReference type="Pfam" id="PF22544">
    <property type="entry name" value="HYDIN_VesB_CFA65-like_Ig"/>
    <property type="match status" value="2"/>
</dbReference>
<dbReference type="GO" id="GO:1904158">
    <property type="term" value="P:axonemal central apparatus assembly"/>
    <property type="evidence" value="ECO:0000318"/>
    <property type="project" value="GO_Central"/>
</dbReference>
<name>A2DC79_TRIV3</name>
<dbReference type="PANTHER" id="PTHR23053">
    <property type="entry name" value="DLEC1 DELETED IN LUNG AND ESOPHAGEAL CANCER 1"/>
    <property type="match status" value="1"/>
</dbReference>
<evidence type="ECO:0000313" key="10">
    <source>
        <dbReference type="Proteomes" id="UP000001542"/>
    </source>
</evidence>
<dbReference type="EMBL" id="DS113186">
    <property type="protein sequence ID" value="EAY22120.1"/>
    <property type="molecule type" value="Genomic_DNA"/>
</dbReference>
<feature type="domain" description="HYDIN/VesB/CFA65-like Ig-like" evidence="8">
    <location>
        <begin position="84"/>
        <end position="180"/>
    </location>
</feature>
<evidence type="ECO:0000256" key="1">
    <source>
        <dbReference type="ARBA" id="ARBA00004138"/>
    </source>
</evidence>
<dbReference type="VEuPathDB" id="TrichDB:TVAGG3_0262410"/>
<evidence type="ECO:0000259" key="8">
    <source>
        <dbReference type="Pfam" id="PF22544"/>
    </source>
</evidence>
<dbReference type="SMR" id="A2DC79"/>
<evidence type="ECO:0000256" key="4">
    <source>
        <dbReference type="ARBA" id="ARBA00023069"/>
    </source>
</evidence>
<dbReference type="STRING" id="5722.A2DC79"/>
<dbReference type="eggNOG" id="ENOG502QQ4F">
    <property type="taxonomic scope" value="Eukaryota"/>
</dbReference>
<dbReference type="Gene3D" id="3.40.50.300">
    <property type="entry name" value="P-loop containing nucleotide triphosphate hydrolases"/>
    <property type="match status" value="1"/>
</dbReference>
<feature type="region of interest" description="Disordered" evidence="7">
    <location>
        <begin position="2104"/>
        <end position="2123"/>
    </location>
</feature>
<keyword evidence="6" id="KW-0175">Coiled coil</keyword>
<evidence type="ECO:0000256" key="2">
    <source>
        <dbReference type="ARBA" id="ARBA00004496"/>
    </source>
</evidence>
<keyword evidence="4" id="KW-0969">Cilium</keyword>
<feature type="compositionally biased region" description="Basic residues" evidence="7">
    <location>
        <begin position="1489"/>
        <end position="1498"/>
    </location>
</feature>
<evidence type="ECO:0000313" key="9">
    <source>
        <dbReference type="EMBL" id="EAY22120.1"/>
    </source>
</evidence>
<dbReference type="GO" id="GO:0003341">
    <property type="term" value="P:cilium movement"/>
    <property type="evidence" value="ECO:0000318"/>
    <property type="project" value="GO_Central"/>
</dbReference>
<gene>
    <name evidence="9" type="ORF">TVAG_457560</name>
</gene>
<evidence type="ECO:0000256" key="7">
    <source>
        <dbReference type="SAM" id="MobiDB-lite"/>
    </source>
</evidence>